<dbReference type="EMBL" id="CP020931">
    <property type="protein sequence ID" value="ARM83340.1"/>
    <property type="molecule type" value="Genomic_DNA"/>
</dbReference>
<evidence type="ECO:0000313" key="4">
    <source>
        <dbReference type="Proteomes" id="UP000193100"/>
    </source>
</evidence>
<gene>
    <name evidence="3" type="ORF">MARSALSMR5_01248</name>
</gene>
<organism evidence="3 4">
    <name type="scientific">Marinobacter salarius</name>
    <dbReference type="NCBI Taxonomy" id="1420917"/>
    <lineage>
        <taxon>Bacteria</taxon>
        <taxon>Pseudomonadati</taxon>
        <taxon>Pseudomonadota</taxon>
        <taxon>Gammaproteobacteria</taxon>
        <taxon>Pseudomonadales</taxon>
        <taxon>Marinobacteraceae</taxon>
        <taxon>Marinobacter</taxon>
    </lineage>
</organism>
<sequence length="119" mass="14087">MKHITSGRIASALIAATLLTSPMAMASDHGEHHRGKHDKAEMCENMREGKGWFNDEKRQAKWAEHRNDMADRLKLTDEQREIWDEIHEERREKHSAKMEKRQKKMEKRCKDMENSTSEQ</sequence>
<accession>A0A1W6K7H1</accession>
<dbReference type="RefSeq" id="WP_085679673.1">
    <property type="nucleotide sequence ID" value="NZ_CP020931.1"/>
</dbReference>
<feature type="compositionally biased region" description="Basic and acidic residues" evidence="1">
    <location>
        <begin position="90"/>
        <end position="99"/>
    </location>
</feature>
<dbReference type="Gene3D" id="1.20.120.1490">
    <property type="match status" value="1"/>
</dbReference>
<protein>
    <submittedName>
        <fullName evidence="3">Uncharacterized protein</fullName>
    </submittedName>
</protein>
<keyword evidence="2" id="KW-0732">Signal</keyword>
<feature type="region of interest" description="Disordered" evidence="1">
    <location>
        <begin position="90"/>
        <end position="119"/>
    </location>
</feature>
<dbReference type="AlphaFoldDB" id="A0A1W6K7H1"/>
<dbReference type="Proteomes" id="UP000193100">
    <property type="component" value="Chromosome"/>
</dbReference>
<dbReference type="STRING" id="1420917.AU15_00135"/>
<evidence type="ECO:0000256" key="2">
    <source>
        <dbReference type="SAM" id="SignalP"/>
    </source>
</evidence>
<evidence type="ECO:0000313" key="3">
    <source>
        <dbReference type="EMBL" id="ARM83340.1"/>
    </source>
</evidence>
<feature type="signal peptide" evidence="2">
    <location>
        <begin position="1"/>
        <end position="26"/>
    </location>
</feature>
<evidence type="ECO:0000256" key="1">
    <source>
        <dbReference type="SAM" id="MobiDB-lite"/>
    </source>
</evidence>
<feature type="chain" id="PRO_5013320756" evidence="2">
    <location>
        <begin position="27"/>
        <end position="119"/>
    </location>
</feature>
<proteinExistence type="predicted"/>
<dbReference type="GeneID" id="77255218"/>
<name>A0A1W6K7H1_9GAMM</name>
<reference evidence="3 4" key="1">
    <citation type="submission" date="2017-04" db="EMBL/GenBank/DDBJ databases">
        <title>Genome Sequence of Marinobacter salarius strain SMR5 Isolated from a culture of the Diatom Skeletonema marinoi.</title>
        <authorList>
            <person name="Topel M."/>
            <person name="Pinder M.I.M."/>
            <person name="Johansson O.N."/>
            <person name="Kourtchenko O."/>
            <person name="Godhe A."/>
            <person name="Clarke A.K."/>
        </authorList>
    </citation>
    <scope>NUCLEOTIDE SEQUENCE [LARGE SCALE GENOMIC DNA]</scope>
    <source>
        <strain evidence="3 4">SMR5</strain>
    </source>
</reference>